<feature type="transmembrane region" description="Helical" evidence="6">
    <location>
        <begin position="77"/>
        <end position="97"/>
    </location>
</feature>
<dbReference type="EMBL" id="APHR01000023">
    <property type="protein sequence ID" value="EMR13438.1"/>
    <property type="molecule type" value="Genomic_DNA"/>
</dbReference>
<comment type="subcellular location">
    <subcellularLocation>
        <location evidence="1">Cell membrane</location>
        <topology evidence="1">Multi-pass membrane protein</topology>
    </subcellularLocation>
</comment>
<evidence type="ECO:0000256" key="5">
    <source>
        <dbReference type="ARBA" id="ARBA00023136"/>
    </source>
</evidence>
<accession>M7NXC4</accession>
<protein>
    <submittedName>
        <fullName evidence="8">Permease</fullName>
    </submittedName>
</protein>
<dbReference type="STRING" id="1286106.MPL1_05047"/>
<feature type="domain" description="EamA" evidence="7">
    <location>
        <begin position="133"/>
        <end position="264"/>
    </location>
</feature>
<reference evidence="8 9" key="1">
    <citation type="journal article" date="2013" name="Genome Announc.">
        <title>Draft Genome Sequence of Methylophaga lonarensis MPLT, a Haloalkaliphilic (Non-Methane-Utilizing) Methylotroph.</title>
        <authorList>
            <person name="Shetty S.A."/>
            <person name="Marathe N.P."/>
            <person name="Munot H."/>
            <person name="Antony C.P."/>
            <person name="Dhotre D.P."/>
            <person name="Murrell J.C."/>
            <person name="Shouche Y.S."/>
        </authorList>
    </citation>
    <scope>NUCLEOTIDE SEQUENCE [LARGE SCALE GENOMIC DNA]</scope>
    <source>
        <strain evidence="8 9">MPL</strain>
    </source>
</reference>
<sequence length="279" mass="31408">MWGLIWYPMRLFEAAGMSVVWVTLVMYLTAAVISLPSLWRYRGRWHELPVELLWLMLIAGITNLTFLVALIEGDVMRVMLLFFLSPVWTILIGRWWLGEQLSQRAVMLMLLAMAGTVMMLWHPDFGLPWPRGLGDWLGLIAGLCFSINNVLSRKLAAVPMPLKISAVFWGVVLIATLVLIWQSIEFPVVSTSVWFWSVFCGLIILTMTVSVLYGLARMPVYRSAVIILFELVVAAFAAWLLIGEVMSVREWIGGSLIFAAAYGVAILDRRASAARRNSV</sequence>
<evidence type="ECO:0000313" key="8">
    <source>
        <dbReference type="EMBL" id="EMR13438.1"/>
    </source>
</evidence>
<feature type="transmembrane region" description="Helical" evidence="6">
    <location>
        <begin position="20"/>
        <end position="39"/>
    </location>
</feature>
<proteinExistence type="predicted"/>
<feature type="transmembrane region" description="Helical" evidence="6">
    <location>
        <begin position="133"/>
        <end position="152"/>
    </location>
</feature>
<dbReference type="eggNOG" id="COG0697">
    <property type="taxonomic scope" value="Bacteria"/>
</dbReference>
<dbReference type="PANTHER" id="PTHR42920:SF5">
    <property type="entry name" value="EAMA DOMAIN-CONTAINING PROTEIN"/>
    <property type="match status" value="1"/>
</dbReference>
<evidence type="ECO:0000313" key="9">
    <source>
        <dbReference type="Proteomes" id="UP000012019"/>
    </source>
</evidence>
<feature type="domain" description="EamA" evidence="7">
    <location>
        <begin position="1"/>
        <end position="120"/>
    </location>
</feature>
<feature type="transmembrane region" description="Helical" evidence="6">
    <location>
        <begin position="51"/>
        <end position="71"/>
    </location>
</feature>
<dbReference type="TCDB" id="2.A.7.3.69">
    <property type="family name" value="the drug/metabolite transporter (dmt) superfamily"/>
</dbReference>
<name>M7NXC4_9GAMM</name>
<feature type="transmembrane region" description="Helical" evidence="6">
    <location>
        <begin position="104"/>
        <end position="121"/>
    </location>
</feature>
<dbReference type="InterPro" id="IPR000620">
    <property type="entry name" value="EamA_dom"/>
</dbReference>
<dbReference type="AlphaFoldDB" id="M7NXC4"/>
<dbReference type="Proteomes" id="UP000012019">
    <property type="component" value="Unassembled WGS sequence"/>
</dbReference>
<dbReference type="Pfam" id="PF00892">
    <property type="entry name" value="EamA"/>
    <property type="match status" value="2"/>
</dbReference>
<dbReference type="SUPFAM" id="SSF103481">
    <property type="entry name" value="Multidrug resistance efflux transporter EmrE"/>
    <property type="match status" value="2"/>
</dbReference>
<keyword evidence="3 6" id="KW-0812">Transmembrane</keyword>
<keyword evidence="4 6" id="KW-1133">Transmembrane helix</keyword>
<dbReference type="InterPro" id="IPR037185">
    <property type="entry name" value="EmrE-like"/>
</dbReference>
<gene>
    <name evidence="8" type="ORF">MPL1_05047</name>
</gene>
<feature type="transmembrane region" description="Helical" evidence="6">
    <location>
        <begin position="193"/>
        <end position="216"/>
    </location>
</feature>
<evidence type="ECO:0000256" key="2">
    <source>
        <dbReference type="ARBA" id="ARBA00022475"/>
    </source>
</evidence>
<comment type="caution">
    <text evidence="8">The sequence shown here is derived from an EMBL/GenBank/DDBJ whole genome shotgun (WGS) entry which is preliminary data.</text>
</comment>
<feature type="transmembrane region" description="Helical" evidence="6">
    <location>
        <begin position="248"/>
        <end position="267"/>
    </location>
</feature>
<dbReference type="PATRIC" id="fig|1286106.3.peg.1013"/>
<keyword evidence="5 6" id="KW-0472">Membrane</keyword>
<organism evidence="8 9">
    <name type="scientific">Methylophaga lonarensis MPL</name>
    <dbReference type="NCBI Taxonomy" id="1286106"/>
    <lineage>
        <taxon>Bacteria</taxon>
        <taxon>Pseudomonadati</taxon>
        <taxon>Pseudomonadota</taxon>
        <taxon>Gammaproteobacteria</taxon>
        <taxon>Thiotrichales</taxon>
        <taxon>Piscirickettsiaceae</taxon>
        <taxon>Methylophaga</taxon>
    </lineage>
</organism>
<dbReference type="GO" id="GO:0005886">
    <property type="term" value="C:plasma membrane"/>
    <property type="evidence" value="ECO:0007669"/>
    <property type="project" value="UniProtKB-SubCell"/>
</dbReference>
<dbReference type="InterPro" id="IPR051258">
    <property type="entry name" value="Diverse_Substrate_Transporter"/>
</dbReference>
<keyword evidence="2" id="KW-1003">Cell membrane</keyword>
<feature type="transmembrane region" description="Helical" evidence="6">
    <location>
        <begin position="223"/>
        <end position="242"/>
    </location>
</feature>
<dbReference type="PANTHER" id="PTHR42920">
    <property type="entry name" value="OS03G0707200 PROTEIN-RELATED"/>
    <property type="match status" value="1"/>
</dbReference>
<evidence type="ECO:0000256" key="4">
    <source>
        <dbReference type="ARBA" id="ARBA00022989"/>
    </source>
</evidence>
<evidence type="ECO:0000256" key="3">
    <source>
        <dbReference type="ARBA" id="ARBA00022692"/>
    </source>
</evidence>
<evidence type="ECO:0000256" key="6">
    <source>
        <dbReference type="SAM" id="Phobius"/>
    </source>
</evidence>
<evidence type="ECO:0000256" key="1">
    <source>
        <dbReference type="ARBA" id="ARBA00004651"/>
    </source>
</evidence>
<evidence type="ECO:0000259" key="7">
    <source>
        <dbReference type="Pfam" id="PF00892"/>
    </source>
</evidence>
<feature type="transmembrane region" description="Helical" evidence="6">
    <location>
        <begin position="164"/>
        <end position="181"/>
    </location>
</feature>
<keyword evidence="9" id="KW-1185">Reference proteome</keyword>